<dbReference type="RefSeq" id="WP_119756050.1">
    <property type="nucleotide sequence ID" value="NZ_CP032382.1"/>
</dbReference>
<dbReference type="EMBL" id="CP032382">
    <property type="protein sequence ID" value="AYB32801.1"/>
    <property type="molecule type" value="Genomic_DNA"/>
</dbReference>
<dbReference type="OrthoDB" id="9790390at2"/>
<reference evidence="3" key="1">
    <citation type="submission" date="2018-09" db="EMBL/GenBank/DDBJ databases">
        <title>Chryseolinea sp. KIS68-18 isolated from soil.</title>
        <authorList>
            <person name="Weon H.-Y."/>
            <person name="Kwon S.-W."/>
            <person name="Lee S.A."/>
        </authorList>
    </citation>
    <scope>NUCLEOTIDE SEQUENCE [LARGE SCALE GENOMIC DNA]</scope>
    <source>
        <strain evidence="3">KIS68-18</strain>
    </source>
</reference>
<dbReference type="CDD" id="cd02947">
    <property type="entry name" value="TRX_family"/>
    <property type="match status" value="1"/>
</dbReference>
<protein>
    <recommendedName>
        <fullName evidence="1">Thioredoxin domain-containing protein</fullName>
    </recommendedName>
</protein>
<proteinExistence type="predicted"/>
<dbReference type="Proteomes" id="UP000266183">
    <property type="component" value="Chromosome"/>
</dbReference>
<dbReference type="GO" id="GO:0005737">
    <property type="term" value="C:cytoplasm"/>
    <property type="evidence" value="ECO:0007669"/>
    <property type="project" value="TreeGrafter"/>
</dbReference>
<dbReference type="InterPro" id="IPR013766">
    <property type="entry name" value="Thioredoxin_domain"/>
</dbReference>
<dbReference type="GO" id="GO:0015035">
    <property type="term" value="F:protein-disulfide reductase activity"/>
    <property type="evidence" value="ECO:0007669"/>
    <property type="project" value="TreeGrafter"/>
</dbReference>
<evidence type="ECO:0000313" key="3">
    <source>
        <dbReference type="Proteomes" id="UP000266183"/>
    </source>
</evidence>
<feature type="domain" description="Thioredoxin" evidence="1">
    <location>
        <begin position="14"/>
        <end position="108"/>
    </location>
</feature>
<dbReference type="PANTHER" id="PTHR45663:SF11">
    <property type="entry name" value="GEO12009P1"/>
    <property type="match status" value="1"/>
</dbReference>
<dbReference type="Pfam" id="PF00085">
    <property type="entry name" value="Thioredoxin"/>
    <property type="match status" value="1"/>
</dbReference>
<dbReference type="SUPFAM" id="SSF52833">
    <property type="entry name" value="Thioredoxin-like"/>
    <property type="match status" value="1"/>
</dbReference>
<organism evidence="2 3">
    <name type="scientific">Chryseolinea soli</name>
    <dbReference type="NCBI Taxonomy" id="2321403"/>
    <lineage>
        <taxon>Bacteria</taxon>
        <taxon>Pseudomonadati</taxon>
        <taxon>Bacteroidota</taxon>
        <taxon>Cytophagia</taxon>
        <taxon>Cytophagales</taxon>
        <taxon>Fulvivirgaceae</taxon>
        <taxon>Chryseolinea</taxon>
    </lineage>
</organism>
<dbReference type="InterPro" id="IPR036249">
    <property type="entry name" value="Thioredoxin-like_sf"/>
</dbReference>
<dbReference type="AlphaFoldDB" id="A0A385SR92"/>
<keyword evidence="3" id="KW-1185">Reference proteome</keyword>
<accession>A0A385SR92</accession>
<gene>
    <name evidence="2" type="ORF">D4L85_20440</name>
</gene>
<name>A0A385SR92_9BACT</name>
<evidence type="ECO:0000259" key="1">
    <source>
        <dbReference type="Pfam" id="PF00085"/>
    </source>
</evidence>
<sequence length="114" mass="13035">MYKPLSELTGGNVHTQFTEKVIRSPLPVVVEFFKNNSGTSFLVDSILAEFVEPLQEKAVFYKVNIDKHQLFNELYHLNDLPSVLLFRKGSIRGYLAGPFSRTKFISNIINNLDE</sequence>
<dbReference type="KEGG" id="chk:D4L85_20440"/>
<evidence type="ECO:0000313" key="2">
    <source>
        <dbReference type="EMBL" id="AYB32801.1"/>
    </source>
</evidence>
<dbReference type="PANTHER" id="PTHR45663">
    <property type="entry name" value="GEO12009P1"/>
    <property type="match status" value="1"/>
</dbReference>
<dbReference type="Gene3D" id="3.40.30.10">
    <property type="entry name" value="Glutaredoxin"/>
    <property type="match status" value="1"/>
</dbReference>